<reference evidence="2 3" key="1">
    <citation type="submission" date="2016-10" db="EMBL/GenBank/DDBJ databases">
        <authorList>
            <person name="de Groot N.N."/>
        </authorList>
    </citation>
    <scope>NUCLEOTIDE SEQUENCE [LARGE SCALE GENOMIC DNA]</scope>
    <source>
        <strain evidence="2 3">DSM 45514</strain>
    </source>
</reference>
<proteinExistence type="predicted"/>
<feature type="domain" description="D-galactarate/Altronate dehydratase C-terminal" evidence="1">
    <location>
        <begin position="21"/>
        <end position="80"/>
    </location>
</feature>
<sequence>MASILWTRRRRRQNYHPDGGRGAVIHLCPTGQGNVVGHSIEPVIKLSGNPYTVARMNEHIDVDMSRLLSWEITRTDAADQL</sequence>
<dbReference type="EMBL" id="FMZA01000014">
    <property type="protein sequence ID" value="SDC72252.1"/>
    <property type="molecule type" value="Genomic_DNA"/>
</dbReference>
<evidence type="ECO:0000313" key="2">
    <source>
        <dbReference type="EMBL" id="SDC72252.1"/>
    </source>
</evidence>
<dbReference type="AlphaFoldDB" id="A0A1G6NWE4"/>
<dbReference type="Proteomes" id="UP000199387">
    <property type="component" value="Unassembled WGS sequence"/>
</dbReference>
<dbReference type="Pfam" id="PF20629">
    <property type="entry name" value="GD_AH_C"/>
    <property type="match status" value="1"/>
</dbReference>
<organism evidence="2 3">
    <name type="scientific">Melghirimyces thermohalophilus</name>
    <dbReference type="NCBI Taxonomy" id="1236220"/>
    <lineage>
        <taxon>Bacteria</taxon>
        <taxon>Bacillati</taxon>
        <taxon>Bacillota</taxon>
        <taxon>Bacilli</taxon>
        <taxon>Bacillales</taxon>
        <taxon>Thermoactinomycetaceae</taxon>
        <taxon>Melghirimyces</taxon>
    </lineage>
</organism>
<gene>
    <name evidence="2" type="ORF">SAMN04488112_11478</name>
</gene>
<keyword evidence="3" id="KW-1185">Reference proteome</keyword>
<dbReference type="STRING" id="1236220.SAMN04488112_11478"/>
<accession>A0A1G6NWE4</accession>
<dbReference type="RefSeq" id="WP_245662244.1">
    <property type="nucleotide sequence ID" value="NZ_FMZA01000014.1"/>
</dbReference>
<keyword evidence="2" id="KW-0378">Hydrolase</keyword>
<evidence type="ECO:0000313" key="3">
    <source>
        <dbReference type="Proteomes" id="UP000199387"/>
    </source>
</evidence>
<name>A0A1G6NWE4_9BACL</name>
<dbReference type="InterPro" id="IPR048332">
    <property type="entry name" value="GD_AH_C"/>
</dbReference>
<dbReference type="GO" id="GO:0016787">
    <property type="term" value="F:hydrolase activity"/>
    <property type="evidence" value="ECO:0007669"/>
    <property type="project" value="UniProtKB-KW"/>
</dbReference>
<evidence type="ECO:0000259" key="1">
    <source>
        <dbReference type="Pfam" id="PF20629"/>
    </source>
</evidence>
<protein>
    <submittedName>
        <fullName evidence="2">D-galactarate dehydratase / Altronate hydrolase, C terminus</fullName>
    </submittedName>
</protein>